<organism evidence="2 3">
    <name type="scientific">Veillonella rogosae</name>
    <dbReference type="NCBI Taxonomy" id="423477"/>
    <lineage>
        <taxon>Bacteria</taxon>
        <taxon>Bacillati</taxon>
        <taxon>Bacillota</taxon>
        <taxon>Negativicutes</taxon>
        <taxon>Veillonellales</taxon>
        <taxon>Veillonellaceae</taxon>
        <taxon>Veillonella</taxon>
    </lineage>
</organism>
<dbReference type="NCBIfam" id="TIGR03696">
    <property type="entry name" value="Rhs_assc_core"/>
    <property type="match status" value="1"/>
</dbReference>
<accession>A0AA46X6Q1</accession>
<dbReference type="RefSeq" id="WP_265137963.1">
    <property type="nucleotide sequence ID" value="NZ_CP110418.1"/>
</dbReference>
<dbReference type="PANTHER" id="PTHR32305">
    <property type="match status" value="1"/>
</dbReference>
<dbReference type="Pfam" id="PF03527">
    <property type="entry name" value="RHS"/>
    <property type="match status" value="1"/>
</dbReference>
<name>A0AA46X6Q1_9FIRM</name>
<reference evidence="2" key="1">
    <citation type="submission" date="2022-11" db="EMBL/GenBank/DDBJ databases">
        <title>Complete genome sequence of Veillonella rogosae KCOM 3468 isolated from human Subgingival dental plaque of Chronic peridontitis Lesion.</title>
        <authorList>
            <person name="Park S.-N."/>
            <person name="Lim Y.K."/>
            <person name="Kook J.-K."/>
        </authorList>
    </citation>
    <scope>NUCLEOTIDE SEQUENCE</scope>
    <source>
        <strain evidence="2">KCOM 3468</strain>
    </source>
</reference>
<evidence type="ECO:0000313" key="2">
    <source>
        <dbReference type="EMBL" id="UZG50811.1"/>
    </source>
</evidence>
<protein>
    <submittedName>
        <fullName evidence="2">RHS domain-containing protein</fullName>
    </submittedName>
</protein>
<proteinExistence type="predicted"/>
<dbReference type="InterPro" id="IPR001826">
    <property type="entry name" value="RHS"/>
</dbReference>
<gene>
    <name evidence="2" type="ORF">OKW85_08985</name>
</gene>
<evidence type="ECO:0000259" key="1">
    <source>
        <dbReference type="Pfam" id="PF03527"/>
    </source>
</evidence>
<dbReference type="PANTHER" id="PTHR32305:SF15">
    <property type="entry name" value="PROTEIN RHSA-RELATED"/>
    <property type="match status" value="1"/>
</dbReference>
<feature type="domain" description="RHS protein conserved region" evidence="1">
    <location>
        <begin position="7"/>
        <end position="42"/>
    </location>
</feature>
<dbReference type="EMBL" id="CP110418">
    <property type="protein sequence ID" value="UZG50811.1"/>
    <property type="molecule type" value="Genomic_DNA"/>
</dbReference>
<dbReference type="InterPro" id="IPR022385">
    <property type="entry name" value="Rhs_assc_core"/>
</dbReference>
<dbReference type="KEGG" id="vrg:OKW85_08985"/>
<dbReference type="InterPro" id="IPR050708">
    <property type="entry name" value="T6SS_VgrG/RHS"/>
</dbReference>
<evidence type="ECO:0000313" key="3">
    <source>
        <dbReference type="Proteomes" id="UP001164244"/>
    </source>
</evidence>
<dbReference type="Gene3D" id="2.180.10.10">
    <property type="entry name" value="RHS repeat-associated core"/>
    <property type="match status" value="1"/>
</dbReference>
<dbReference type="AlphaFoldDB" id="A0AA46X6Q1"/>
<dbReference type="Proteomes" id="UP001164244">
    <property type="component" value="Chromosome"/>
</dbReference>
<sequence length="252" mass="28292">MQQVVTHYFHCDQIGIPREMTDKDGNLLWFGNYTGWGRLKEETKVTDSAYQPFRLQSQYADRETGLHYNFFRYYEPECGRFINQDPIGLAGGSNLYWALQNSQMWADPLGLSSKKSPGTCNDPCVGQDPAGEAAGWQGSKDYPGVDNWKNVVLEKGTILFTLYPHGPAGMASAPGIYFVRGYAVRSARGNARAFNDSVQVRHSGNATAARDMRKQLHIFVVEEDICVGKSKAKANKKIWQWGSNPILYSRYG</sequence>